<reference evidence="1 2" key="1">
    <citation type="submission" date="2016-09" db="EMBL/GenBank/DDBJ databases">
        <authorList>
            <person name="Capua I."/>
            <person name="De Benedictis P."/>
            <person name="Joannis T."/>
            <person name="Lombin L.H."/>
            <person name="Cattoli G."/>
        </authorList>
    </citation>
    <scope>NUCLEOTIDE SEQUENCE [LARGE SCALE GENOMIC DNA]</scope>
    <source>
        <strain evidence="1 2">UB20</strain>
    </source>
</reference>
<organism evidence="1 2">
    <name type="scientific">Tannerella forsythia</name>
    <name type="common">Bacteroides forsythus</name>
    <dbReference type="NCBI Taxonomy" id="28112"/>
    <lineage>
        <taxon>Bacteria</taxon>
        <taxon>Pseudomonadati</taxon>
        <taxon>Bacteroidota</taxon>
        <taxon>Bacteroidia</taxon>
        <taxon>Bacteroidales</taxon>
        <taxon>Tannerellaceae</taxon>
        <taxon>Tannerella</taxon>
    </lineage>
</organism>
<sequence length="242" mass="28012">MEDLKQLLDFGESYQQFVAYHCFGDKAKEILSSLQLPYKDICNCNDDLHSKQCLAIFVFTDNAEVYVSEIDSFIKQYKGIAGSIFILDLHSSMQYDLFKERWEFYNILTSQDSTVQDDILHYLLFFHHFIETVGLIGMDFNDFRMCARTATYITSGTALSLDQPIYPTSYSNNNIRTVMLGLELQSLEADRAKEDMDVLASFFEQLPDNVEIIWQISPKYGHPHTEYIVGFDKAPVWHTDNP</sequence>
<dbReference type="EMBL" id="FMMM01000041">
    <property type="protein sequence ID" value="SCQ20767.1"/>
    <property type="molecule type" value="Genomic_DNA"/>
</dbReference>
<proteinExistence type="predicted"/>
<evidence type="ECO:0008006" key="3">
    <source>
        <dbReference type="Google" id="ProtNLM"/>
    </source>
</evidence>
<accession>A0A1D3UKV3</accession>
<dbReference type="OrthoDB" id="1075199at2"/>
<name>A0A1D3UKV3_TANFO</name>
<evidence type="ECO:0000313" key="1">
    <source>
        <dbReference type="EMBL" id="SCQ20767.1"/>
    </source>
</evidence>
<dbReference type="RefSeq" id="WP_074449732.1">
    <property type="nucleotide sequence ID" value="NZ_FMML01000041.1"/>
</dbReference>
<evidence type="ECO:0000313" key="2">
    <source>
        <dbReference type="Proteomes" id="UP000182057"/>
    </source>
</evidence>
<protein>
    <recommendedName>
        <fullName evidence="3">Toxin-antitoxin system protein</fullName>
    </recommendedName>
</protein>
<dbReference type="AlphaFoldDB" id="A0A1D3UKV3"/>
<gene>
    <name evidence="1" type="ORF">TFUB20_01149</name>
</gene>
<dbReference type="Proteomes" id="UP000182057">
    <property type="component" value="Unassembled WGS sequence"/>
</dbReference>